<evidence type="ECO:0000313" key="3">
    <source>
        <dbReference type="Proteomes" id="UP000031036"/>
    </source>
</evidence>
<feature type="non-terminal residue" evidence="2">
    <location>
        <position position="63"/>
    </location>
</feature>
<keyword evidence="1" id="KW-0812">Transmembrane</keyword>
<proteinExistence type="predicted"/>
<evidence type="ECO:0000313" key="2">
    <source>
        <dbReference type="EMBL" id="KHN83807.1"/>
    </source>
</evidence>
<evidence type="ECO:0000256" key="1">
    <source>
        <dbReference type="SAM" id="Phobius"/>
    </source>
</evidence>
<keyword evidence="1" id="KW-0472">Membrane</keyword>
<accession>A0A0B2VQZ0</accession>
<dbReference type="EMBL" id="JPKZ01001136">
    <property type="protein sequence ID" value="KHN83807.1"/>
    <property type="molecule type" value="Genomic_DNA"/>
</dbReference>
<comment type="caution">
    <text evidence="2">The sequence shown here is derived from an EMBL/GenBank/DDBJ whole genome shotgun (WGS) entry which is preliminary data.</text>
</comment>
<reference evidence="2 3" key="1">
    <citation type="submission" date="2014-11" db="EMBL/GenBank/DDBJ databases">
        <title>Genetic blueprint of the zoonotic pathogen Toxocara canis.</title>
        <authorList>
            <person name="Zhu X.-Q."/>
            <person name="Korhonen P.K."/>
            <person name="Cai H."/>
            <person name="Young N.D."/>
            <person name="Nejsum P."/>
            <person name="von Samson-Himmelstjerna G."/>
            <person name="Boag P.R."/>
            <person name="Tan P."/>
            <person name="Li Q."/>
            <person name="Min J."/>
            <person name="Yang Y."/>
            <person name="Wang X."/>
            <person name="Fang X."/>
            <person name="Hall R.S."/>
            <person name="Hofmann A."/>
            <person name="Sternberg P.W."/>
            <person name="Jex A.R."/>
            <person name="Gasser R.B."/>
        </authorList>
    </citation>
    <scope>NUCLEOTIDE SEQUENCE [LARGE SCALE GENOMIC DNA]</scope>
    <source>
        <strain evidence="2">PN_DK_2014</strain>
    </source>
</reference>
<dbReference type="Proteomes" id="UP000031036">
    <property type="component" value="Unassembled WGS sequence"/>
</dbReference>
<protein>
    <submittedName>
        <fullName evidence="2">Uncharacterized protein</fullName>
    </submittedName>
</protein>
<organism evidence="2 3">
    <name type="scientific">Toxocara canis</name>
    <name type="common">Canine roundworm</name>
    <dbReference type="NCBI Taxonomy" id="6265"/>
    <lineage>
        <taxon>Eukaryota</taxon>
        <taxon>Metazoa</taxon>
        <taxon>Ecdysozoa</taxon>
        <taxon>Nematoda</taxon>
        <taxon>Chromadorea</taxon>
        <taxon>Rhabditida</taxon>
        <taxon>Spirurina</taxon>
        <taxon>Ascaridomorpha</taxon>
        <taxon>Ascaridoidea</taxon>
        <taxon>Toxocaridae</taxon>
        <taxon>Toxocara</taxon>
    </lineage>
</organism>
<name>A0A0B2VQZ0_TOXCA</name>
<gene>
    <name evidence="2" type="ORF">Tcan_00416</name>
</gene>
<dbReference type="AlphaFoldDB" id="A0A0B2VQZ0"/>
<sequence length="63" mass="6989">MDKLLNQGSFGFFMGAYPHYSELQLFSAAGIPMRIVIIFLLTRLSNESKIVLTTGADGRPLLQ</sequence>
<feature type="transmembrane region" description="Helical" evidence="1">
    <location>
        <begin position="23"/>
        <end position="42"/>
    </location>
</feature>
<keyword evidence="3" id="KW-1185">Reference proteome</keyword>
<keyword evidence="1" id="KW-1133">Transmembrane helix</keyword>